<dbReference type="KEGG" id="tbn:TBH_C2712"/>
<accession>A0A7U6GL28</accession>
<sequence>MDLKEFVSVSLSQIAEGIIDANEKLKDKGAFVNPNGVQAYSNDAKAYGRLNAEFKDHLPLVELVNFDVAVQVESGAQTGGGLKISIASIGVGAEGSSSESHSSASRIRFQIPMVYPQAKAV</sequence>
<protein>
    <submittedName>
        <fullName evidence="1">Uncharacterized protein</fullName>
    </submittedName>
</protein>
<dbReference type="Proteomes" id="UP000031631">
    <property type="component" value="Chromosome"/>
</dbReference>
<evidence type="ECO:0000313" key="2">
    <source>
        <dbReference type="Proteomes" id="UP000031631"/>
    </source>
</evidence>
<dbReference type="OrthoDB" id="7865574at2"/>
<organism evidence="1 2">
    <name type="scientific">Thiolapillus brandeum</name>
    <dbReference type="NCBI Taxonomy" id="1076588"/>
    <lineage>
        <taxon>Bacteria</taxon>
        <taxon>Pseudomonadati</taxon>
        <taxon>Pseudomonadota</taxon>
        <taxon>Gammaproteobacteria</taxon>
        <taxon>Chromatiales</taxon>
        <taxon>Sedimenticolaceae</taxon>
        <taxon>Thiolapillus</taxon>
    </lineage>
</organism>
<reference evidence="1 2" key="1">
    <citation type="journal article" date="2014" name="PLoS ONE">
        <title>Physiological and genomic features of a novel sulfur-oxidizing gammaproteobacterium belonging to a previously uncultivated symbiotic lineage isolated from a hydrothermal vent.</title>
        <authorList>
            <person name="Nunoura T."/>
            <person name="Takaki Y."/>
            <person name="Kazama H."/>
            <person name="Kakuta J."/>
            <person name="Shimamura S."/>
            <person name="Makita H."/>
            <person name="Hirai M."/>
            <person name="Miyazaki M."/>
            <person name="Takai K."/>
        </authorList>
    </citation>
    <scope>NUCLEOTIDE SEQUENCE [LARGE SCALE GENOMIC DNA]</scope>
    <source>
        <strain evidence="1 2">Hiromi1</strain>
    </source>
</reference>
<gene>
    <name evidence="1" type="ORF">TBH_C2712</name>
</gene>
<dbReference type="EMBL" id="AP012273">
    <property type="protein sequence ID" value="BAO45616.1"/>
    <property type="molecule type" value="Genomic_DNA"/>
</dbReference>
<dbReference type="AlphaFoldDB" id="A0A7U6GL28"/>
<keyword evidence="2" id="KW-1185">Reference proteome</keyword>
<dbReference type="RefSeq" id="WP_041069487.1">
    <property type="nucleotide sequence ID" value="NZ_AP012273.1"/>
</dbReference>
<evidence type="ECO:0000313" key="1">
    <source>
        <dbReference type="EMBL" id="BAO45616.1"/>
    </source>
</evidence>
<proteinExistence type="predicted"/>
<name>A0A7U6GL28_9GAMM</name>